<dbReference type="Proteomes" id="UP000801492">
    <property type="component" value="Unassembled WGS sequence"/>
</dbReference>
<evidence type="ECO:0000313" key="1">
    <source>
        <dbReference type="EMBL" id="KAF2888579.1"/>
    </source>
</evidence>
<protein>
    <submittedName>
        <fullName evidence="1">Uncharacterized protein</fullName>
    </submittedName>
</protein>
<name>A0A8K0CJL0_IGNLU</name>
<proteinExistence type="predicted"/>
<dbReference type="EMBL" id="VTPC01075933">
    <property type="protein sequence ID" value="KAF2888579.1"/>
    <property type="molecule type" value="Genomic_DNA"/>
</dbReference>
<gene>
    <name evidence="1" type="ORF">ILUMI_17594</name>
</gene>
<reference evidence="1" key="1">
    <citation type="submission" date="2019-08" db="EMBL/GenBank/DDBJ databases">
        <title>The genome of the North American firefly Photinus pyralis.</title>
        <authorList>
            <consortium name="Photinus pyralis genome working group"/>
            <person name="Fallon T.R."/>
            <person name="Sander Lower S.E."/>
            <person name="Weng J.-K."/>
        </authorList>
    </citation>
    <scope>NUCLEOTIDE SEQUENCE</scope>
    <source>
        <strain evidence="1">TRF0915ILg1</strain>
        <tissue evidence="1">Whole body</tissue>
    </source>
</reference>
<evidence type="ECO:0000313" key="2">
    <source>
        <dbReference type="Proteomes" id="UP000801492"/>
    </source>
</evidence>
<organism evidence="1 2">
    <name type="scientific">Ignelater luminosus</name>
    <name type="common">Cucubano</name>
    <name type="synonym">Pyrophorus luminosus</name>
    <dbReference type="NCBI Taxonomy" id="2038154"/>
    <lineage>
        <taxon>Eukaryota</taxon>
        <taxon>Metazoa</taxon>
        <taxon>Ecdysozoa</taxon>
        <taxon>Arthropoda</taxon>
        <taxon>Hexapoda</taxon>
        <taxon>Insecta</taxon>
        <taxon>Pterygota</taxon>
        <taxon>Neoptera</taxon>
        <taxon>Endopterygota</taxon>
        <taxon>Coleoptera</taxon>
        <taxon>Polyphaga</taxon>
        <taxon>Elateriformia</taxon>
        <taxon>Elateroidea</taxon>
        <taxon>Elateridae</taxon>
        <taxon>Agrypninae</taxon>
        <taxon>Pyrophorini</taxon>
        <taxon>Ignelater</taxon>
    </lineage>
</organism>
<dbReference type="AlphaFoldDB" id="A0A8K0CJL0"/>
<sequence>MSCLSAITQKWEMKKPLTIKELEAIVEDIQNGNDIDAVYIPPDVDILTDEKDLDDD</sequence>
<comment type="caution">
    <text evidence="1">The sequence shown here is derived from an EMBL/GenBank/DDBJ whole genome shotgun (WGS) entry which is preliminary data.</text>
</comment>
<keyword evidence="2" id="KW-1185">Reference proteome</keyword>
<feature type="non-terminal residue" evidence="1">
    <location>
        <position position="56"/>
    </location>
</feature>
<accession>A0A8K0CJL0</accession>